<organism evidence="1">
    <name type="scientific">uncultured Caudovirales phage</name>
    <dbReference type="NCBI Taxonomy" id="2100421"/>
    <lineage>
        <taxon>Viruses</taxon>
        <taxon>Duplodnaviria</taxon>
        <taxon>Heunggongvirae</taxon>
        <taxon>Uroviricota</taxon>
        <taxon>Caudoviricetes</taxon>
        <taxon>Peduoviridae</taxon>
        <taxon>Maltschvirus</taxon>
        <taxon>Maltschvirus maltsch</taxon>
    </lineage>
</organism>
<reference evidence="1" key="1">
    <citation type="submission" date="2020-04" db="EMBL/GenBank/DDBJ databases">
        <authorList>
            <person name="Chiriac C."/>
            <person name="Salcher M."/>
            <person name="Ghai R."/>
            <person name="Kavagutti S V."/>
        </authorList>
    </citation>
    <scope>NUCLEOTIDE SEQUENCE</scope>
</reference>
<dbReference type="EMBL" id="LR796178">
    <property type="protein sequence ID" value="CAB4124191.1"/>
    <property type="molecule type" value="Genomic_DNA"/>
</dbReference>
<protein>
    <submittedName>
        <fullName evidence="1">Uncharacterized protein</fullName>
    </submittedName>
</protein>
<gene>
    <name evidence="1" type="ORF">UFOVP49_52</name>
</gene>
<accession>A0A6J5KQL6</accession>
<sequence length="67" mass="7688">MNWNLEGLRVVGKYLDTYDVVGRVDLSRVKYGGSVEHHIALDFPIEVYGVDRERVIIDHRDVAKICS</sequence>
<name>A0A6J5KQL6_9CAUD</name>
<evidence type="ECO:0000313" key="1">
    <source>
        <dbReference type="EMBL" id="CAB4124191.1"/>
    </source>
</evidence>
<proteinExistence type="predicted"/>